<dbReference type="Proteomes" id="UP000186015">
    <property type="component" value="Unassembled WGS sequence"/>
</dbReference>
<accession>A0A1H7MR70</accession>
<protein>
    <recommendedName>
        <fullName evidence="3">SprT-like family protein</fullName>
    </recommendedName>
</protein>
<name>A0A1H7MR70_RUMAL</name>
<dbReference type="OrthoDB" id="2327135at2"/>
<evidence type="ECO:0000313" key="1">
    <source>
        <dbReference type="EMBL" id="SEL13722.1"/>
    </source>
</evidence>
<sequence>MKNQVSILGTIYRIEQRNSKNDKELDGLSGYCNPHTKLIVIRTDYEFEPDISMLREVLRHEIVHAFFYESGLWDSSDSTSAWATNEEMVDWIAIQGLKLYKAWEEAGAV</sequence>
<reference evidence="1 2" key="1">
    <citation type="submission" date="2016-10" db="EMBL/GenBank/DDBJ databases">
        <authorList>
            <person name="de Groot N.N."/>
        </authorList>
    </citation>
    <scope>NUCLEOTIDE SEQUENCE [LARGE SCALE GENOMIC DNA]</scope>
    <source>
        <strain evidence="1 2">KH2T6</strain>
    </source>
</reference>
<dbReference type="AlphaFoldDB" id="A0A1H7MR70"/>
<evidence type="ECO:0008006" key="3">
    <source>
        <dbReference type="Google" id="ProtNLM"/>
    </source>
</evidence>
<dbReference type="EMBL" id="FOAT01000012">
    <property type="protein sequence ID" value="SEL13722.1"/>
    <property type="molecule type" value="Genomic_DNA"/>
</dbReference>
<gene>
    <name evidence="1" type="ORF">SAMN05216469_112110</name>
</gene>
<proteinExistence type="predicted"/>
<organism evidence="1 2">
    <name type="scientific">Ruminococcus albus</name>
    <dbReference type="NCBI Taxonomy" id="1264"/>
    <lineage>
        <taxon>Bacteria</taxon>
        <taxon>Bacillati</taxon>
        <taxon>Bacillota</taxon>
        <taxon>Clostridia</taxon>
        <taxon>Eubacteriales</taxon>
        <taxon>Oscillospiraceae</taxon>
        <taxon>Ruminococcus</taxon>
    </lineage>
</organism>
<evidence type="ECO:0000313" key="2">
    <source>
        <dbReference type="Proteomes" id="UP000186015"/>
    </source>
</evidence>
<dbReference type="RefSeq" id="WP_074834386.1">
    <property type="nucleotide sequence ID" value="NZ_FOAT01000012.1"/>
</dbReference>